<feature type="coiled-coil region" evidence="1">
    <location>
        <begin position="71"/>
        <end position="118"/>
    </location>
</feature>
<evidence type="ECO:0000313" key="5">
    <source>
        <dbReference type="Proteomes" id="UP001595616"/>
    </source>
</evidence>
<dbReference type="Pfam" id="PF12729">
    <property type="entry name" value="4HB_MCP_1"/>
    <property type="match status" value="1"/>
</dbReference>
<dbReference type="EMBL" id="JBHRYQ010000001">
    <property type="protein sequence ID" value="MFC3809042.1"/>
    <property type="molecule type" value="Genomic_DNA"/>
</dbReference>
<keyword evidence="2" id="KW-1133">Transmembrane helix</keyword>
<sequence length="194" mass="22815">MNIFTKIRWVASILLVFFIVLITNIIDRDNFNRLTNSVKTMFEDRIVASDLLFDITRIIKEKQIAILTSDTNFFKNQNNKLNQEIDQLLDRYEITKLTEKEKRHLNLLQEELKTLKQKEKSDVNLSNGELIKSIEIIDEQLYKLSKIQLQEGKEQVLISNKAKDTINLYTQGEIIFLIIMAVLVQIIILYKPKE</sequence>
<protein>
    <submittedName>
        <fullName evidence="4">MCP four helix bundle domain-containing protein</fullName>
    </submittedName>
</protein>
<feature type="domain" description="Chemotaxis methyl-accepting receptor HlyB-like 4HB MCP" evidence="3">
    <location>
        <begin position="2"/>
        <end position="127"/>
    </location>
</feature>
<evidence type="ECO:0000256" key="2">
    <source>
        <dbReference type="SAM" id="Phobius"/>
    </source>
</evidence>
<dbReference type="Proteomes" id="UP001595616">
    <property type="component" value="Unassembled WGS sequence"/>
</dbReference>
<keyword evidence="5" id="KW-1185">Reference proteome</keyword>
<proteinExistence type="predicted"/>
<keyword evidence="1" id="KW-0175">Coiled coil</keyword>
<feature type="transmembrane region" description="Helical" evidence="2">
    <location>
        <begin position="7"/>
        <end position="26"/>
    </location>
</feature>
<evidence type="ECO:0000313" key="4">
    <source>
        <dbReference type="EMBL" id="MFC3809042.1"/>
    </source>
</evidence>
<keyword evidence="2" id="KW-0472">Membrane</keyword>
<accession>A0ABV7YQB6</accession>
<gene>
    <name evidence="4" type="ORF">ACFOOI_00125</name>
</gene>
<dbReference type="InterPro" id="IPR024478">
    <property type="entry name" value="HlyB_4HB_MCP"/>
</dbReference>
<keyword evidence="2" id="KW-0812">Transmembrane</keyword>
<comment type="caution">
    <text evidence="4">The sequence shown here is derived from an EMBL/GenBank/DDBJ whole genome shotgun (WGS) entry which is preliminary data.</text>
</comment>
<organism evidence="4 5">
    <name type="scientific">Lacihabitans lacunae</name>
    <dbReference type="NCBI Taxonomy" id="1028214"/>
    <lineage>
        <taxon>Bacteria</taxon>
        <taxon>Pseudomonadati</taxon>
        <taxon>Bacteroidota</taxon>
        <taxon>Cytophagia</taxon>
        <taxon>Cytophagales</taxon>
        <taxon>Leadbetterellaceae</taxon>
        <taxon>Lacihabitans</taxon>
    </lineage>
</organism>
<name>A0ABV7YQB6_9BACT</name>
<evidence type="ECO:0000256" key="1">
    <source>
        <dbReference type="SAM" id="Coils"/>
    </source>
</evidence>
<feature type="transmembrane region" description="Helical" evidence="2">
    <location>
        <begin position="168"/>
        <end position="190"/>
    </location>
</feature>
<reference evidence="5" key="1">
    <citation type="journal article" date="2019" name="Int. J. Syst. Evol. Microbiol.">
        <title>The Global Catalogue of Microorganisms (GCM) 10K type strain sequencing project: providing services to taxonomists for standard genome sequencing and annotation.</title>
        <authorList>
            <consortium name="The Broad Institute Genomics Platform"/>
            <consortium name="The Broad Institute Genome Sequencing Center for Infectious Disease"/>
            <person name="Wu L."/>
            <person name="Ma J."/>
        </authorList>
    </citation>
    <scope>NUCLEOTIDE SEQUENCE [LARGE SCALE GENOMIC DNA]</scope>
    <source>
        <strain evidence="5">CECT 7956</strain>
    </source>
</reference>
<dbReference type="RefSeq" id="WP_379833512.1">
    <property type="nucleotide sequence ID" value="NZ_JBHRYQ010000001.1"/>
</dbReference>
<evidence type="ECO:0000259" key="3">
    <source>
        <dbReference type="Pfam" id="PF12729"/>
    </source>
</evidence>